<dbReference type="Pfam" id="PF02893">
    <property type="entry name" value="GRAM"/>
    <property type="match status" value="1"/>
</dbReference>
<dbReference type="PROSITE" id="PS00383">
    <property type="entry name" value="TYR_PHOSPHATASE_1"/>
    <property type="match status" value="1"/>
</dbReference>
<feature type="compositionally biased region" description="Polar residues" evidence="11">
    <location>
        <begin position="626"/>
        <end position="639"/>
    </location>
</feature>
<evidence type="ECO:0000256" key="4">
    <source>
        <dbReference type="ARBA" id="ARBA00012903"/>
    </source>
</evidence>
<dbReference type="SMART" id="SM00404">
    <property type="entry name" value="PTPc_motif"/>
    <property type="match status" value="1"/>
</dbReference>
<organism evidence="13 14">
    <name type="scientific">Magallana gigas</name>
    <name type="common">Pacific oyster</name>
    <name type="synonym">Crassostrea gigas</name>
    <dbReference type="NCBI Taxonomy" id="29159"/>
    <lineage>
        <taxon>Eukaryota</taxon>
        <taxon>Metazoa</taxon>
        <taxon>Spiralia</taxon>
        <taxon>Lophotrochozoa</taxon>
        <taxon>Mollusca</taxon>
        <taxon>Bivalvia</taxon>
        <taxon>Autobranchia</taxon>
        <taxon>Pteriomorphia</taxon>
        <taxon>Ostreida</taxon>
        <taxon>Ostreoidea</taxon>
        <taxon>Ostreidae</taxon>
        <taxon>Magallana</taxon>
    </lineage>
</organism>
<dbReference type="InterPro" id="IPR004182">
    <property type="entry name" value="GRAM"/>
</dbReference>
<evidence type="ECO:0000256" key="1">
    <source>
        <dbReference type="ARBA" id="ARBA00004184"/>
    </source>
</evidence>
<dbReference type="SMR" id="A0A8W8LHR9"/>
<feature type="region of interest" description="Disordered" evidence="11">
    <location>
        <begin position="1"/>
        <end position="63"/>
    </location>
</feature>
<dbReference type="CDD" id="cd13223">
    <property type="entry name" value="PH-GRAM_MTM-like"/>
    <property type="match status" value="1"/>
</dbReference>
<dbReference type="InterPro" id="IPR016130">
    <property type="entry name" value="Tyr_Pase_AS"/>
</dbReference>
<evidence type="ECO:0000256" key="7">
    <source>
        <dbReference type="ARBA" id="ARBA00023098"/>
    </source>
</evidence>
<evidence type="ECO:0000256" key="11">
    <source>
        <dbReference type="SAM" id="MobiDB-lite"/>
    </source>
</evidence>
<dbReference type="GO" id="GO:0052629">
    <property type="term" value="F:phosphatidylinositol-3,5-bisphosphate 3-phosphatase activity"/>
    <property type="evidence" value="ECO:0007669"/>
    <property type="project" value="UniProtKB-EC"/>
</dbReference>
<dbReference type="PROSITE" id="PS51339">
    <property type="entry name" value="PPASE_MYOTUBULARIN"/>
    <property type="match status" value="1"/>
</dbReference>
<sequence length="650" mass="74094">MEGNDKDTLAVAPGASTDSISEPSSTNSSKESVSPSKSICSTSSNSSGEQPAATEPTKVSFESSKVTVTEEIPLLPGEKVQGIDENVTYLCPYNRPIKGTLTVTNYKLYFKSVERESPFVLDVPLGVISKIEKIGGATSRGENAYGIDLLCKDMRNIRFAHRQENHSRRQVFEKIQQFAFPITNKQQLFAFEFKEDYGIDGWKVYNPEEEYKRQGLPPESWRITKVNEKYELCDTYPSVLVVPASVSDEDLKQVASHRSRNRLPVLSWIHPESQATITRSAQPLVGGAPLRRNRQDEHYIQTIMDANAQSHKLYIMDARPLVNALANMAKGGGYEREEWYTNAEIAFLDIHNIHVMKDSLRKLREVVFPTIDDSKWLSNIEATHWLDHIKQILAGALRVADKVESAKTSVLVHCSDGWDRTAQLTSLASLMLDPYYRTIKGFEVLIEKEWLSFGHKFAQRVGHGEDRHSDTDRSPVFLQFMDCVWQMTQQFPNAFEFNEHFLITIIDNAYSCLFGTFLCNCDQQRTEKGLKQKTVSLWSFVNCQVEEFTNPLYAATLQQHVLFPVASLRRIELWTGYYCRWNPRMRPQEPIHLRNKELLILKAQLQKKVDELLKELENKKAKGKLASQNSPPRISSPINLHNGLLSPKNM</sequence>
<comment type="similarity">
    <text evidence="3">Belongs to the protein-tyrosine phosphatase family. Non-receptor class myotubularin subfamily.</text>
</comment>
<keyword evidence="6" id="KW-0378">Hydrolase</keyword>
<evidence type="ECO:0000256" key="6">
    <source>
        <dbReference type="ARBA" id="ARBA00022801"/>
    </source>
</evidence>
<dbReference type="GO" id="GO:0012505">
    <property type="term" value="C:endomembrane system"/>
    <property type="evidence" value="ECO:0007669"/>
    <property type="project" value="UniProtKB-SubCell"/>
</dbReference>
<dbReference type="InterPro" id="IPR003595">
    <property type="entry name" value="Tyr_Pase_cat"/>
</dbReference>
<keyword evidence="5" id="KW-0963">Cytoplasm</keyword>
<dbReference type="FunFam" id="2.30.29.30:FF:000038">
    <property type="entry name" value="Myotubularin 1, isoform CRA_a"/>
    <property type="match status" value="1"/>
</dbReference>
<dbReference type="PANTHER" id="PTHR10807:SF128">
    <property type="entry name" value="PHOSPHATIDYLINOSITOL-3,5-BISPHOSPHATE 3-PHOSPHATASE"/>
    <property type="match status" value="1"/>
</dbReference>
<dbReference type="EC" id="3.1.3.95" evidence="4"/>
<dbReference type="PANTHER" id="PTHR10807">
    <property type="entry name" value="MYOTUBULARIN-RELATED"/>
    <property type="match status" value="1"/>
</dbReference>
<dbReference type="InterPro" id="IPR030564">
    <property type="entry name" value="Myotubularin"/>
</dbReference>
<dbReference type="AlphaFoldDB" id="A0A8W8LHR9"/>
<keyword evidence="8" id="KW-0472">Membrane</keyword>
<dbReference type="InterPro" id="IPR011993">
    <property type="entry name" value="PH-like_dom_sf"/>
</dbReference>
<evidence type="ECO:0000256" key="10">
    <source>
        <dbReference type="PIRSR" id="PIRSR630564-2"/>
    </source>
</evidence>
<dbReference type="EnsemblMetazoa" id="G28090.1">
    <property type="protein sequence ID" value="G28090.1:cds"/>
    <property type="gene ID" value="G28090"/>
</dbReference>
<proteinExistence type="inferred from homology"/>
<evidence type="ECO:0000313" key="13">
    <source>
        <dbReference type="EnsemblMetazoa" id="G28090.1:cds"/>
    </source>
</evidence>
<accession>A0A8W8LHR9</accession>
<reference evidence="13" key="1">
    <citation type="submission" date="2022-08" db="UniProtKB">
        <authorList>
            <consortium name="EnsemblMetazoa"/>
        </authorList>
    </citation>
    <scope>IDENTIFICATION</scope>
    <source>
        <strain evidence="13">05x7-T-G4-1.051#20</strain>
    </source>
</reference>
<evidence type="ECO:0000313" key="14">
    <source>
        <dbReference type="Proteomes" id="UP000005408"/>
    </source>
</evidence>
<dbReference type="SUPFAM" id="SSF50729">
    <property type="entry name" value="PH domain-like"/>
    <property type="match status" value="1"/>
</dbReference>
<feature type="active site" description="Phosphocysteine intermediate" evidence="9">
    <location>
        <position position="414"/>
    </location>
</feature>
<name>A0A8W8LHR9_MAGGI</name>
<keyword evidence="14" id="KW-1185">Reference proteome</keyword>
<dbReference type="GO" id="GO:0005737">
    <property type="term" value="C:cytoplasm"/>
    <property type="evidence" value="ECO:0007669"/>
    <property type="project" value="UniProtKB-SubCell"/>
</dbReference>
<feature type="region of interest" description="Disordered" evidence="11">
    <location>
        <begin position="621"/>
        <end position="650"/>
    </location>
</feature>
<feature type="binding site" evidence="10">
    <location>
        <begin position="352"/>
        <end position="353"/>
    </location>
    <ligand>
        <name>substrate</name>
    </ligand>
</feature>
<comment type="subcellular location">
    <subcellularLocation>
        <location evidence="2">Cytoplasm</location>
    </subcellularLocation>
    <subcellularLocation>
        <location evidence="1">Endomembrane system</location>
        <topology evidence="1">Peripheral membrane protein</topology>
    </subcellularLocation>
</comment>
<protein>
    <recommendedName>
        <fullName evidence="4">phosphatidylinositol-3,5-bisphosphate 3-phosphatase</fullName>
        <ecNumber evidence="4">3.1.3.95</ecNumber>
    </recommendedName>
</protein>
<dbReference type="InterPro" id="IPR010569">
    <property type="entry name" value="Myotubularin-like_Pase_dom"/>
</dbReference>
<evidence type="ECO:0000256" key="5">
    <source>
        <dbReference type="ARBA" id="ARBA00022490"/>
    </source>
</evidence>
<dbReference type="Gene3D" id="2.30.29.30">
    <property type="entry name" value="Pleckstrin-homology domain (PH domain)/Phosphotyrosine-binding domain (PTB)"/>
    <property type="match status" value="1"/>
</dbReference>
<dbReference type="GO" id="GO:0016020">
    <property type="term" value="C:membrane"/>
    <property type="evidence" value="ECO:0007669"/>
    <property type="project" value="TreeGrafter"/>
</dbReference>
<keyword evidence="7" id="KW-0443">Lipid metabolism</keyword>
<evidence type="ECO:0000256" key="2">
    <source>
        <dbReference type="ARBA" id="ARBA00004496"/>
    </source>
</evidence>
<dbReference type="Pfam" id="PF06602">
    <property type="entry name" value="Myotub-related"/>
    <property type="match status" value="1"/>
</dbReference>
<feature type="binding site" evidence="10">
    <location>
        <begin position="327"/>
        <end position="330"/>
    </location>
    <ligand>
        <name>substrate</name>
    </ligand>
</feature>
<evidence type="ECO:0000256" key="3">
    <source>
        <dbReference type="ARBA" id="ARBA00007471"/>
    </source>
</evidence>
<dbReference type="Proteomes" id="UP000005408">
    <property type="component" value="Unassembled WGS sequence"/>
</dbReference>
<dbReference type="InterPro" id="IPR029021">
    <property type="entry name" value="Prot-tyrosine_phosphatase-like"/>
</dbReference>
<dbReference type="SMART" id="SM00568">
    <property type="entry name" value="GRAM"/>
    <property type="match status" value="1"/>
</dbReference>
<evidence type="ECO:0000259" key="12">
    <source>
        <dbReference type="PROSITE" id="PS51339"/>
    </source>
</evidence>
<feature type="compositionally biased region" description="Low complexity" evidence="11">
    <location>
        <begin position="16"/>
        <end position="47"/>
    </location>
</feature>
<evidence type="ECO:0000256" key="9">
    <source>
        <dbReference type="PIRSR" id="PIRSR630564-1"/>
    </source>
</evidence>
<dbReference type="GO" id="GO:0046856">
    <property type="term" value="P:phosphatidylinositol dephosphorylation"/>
    <property type="evidence" value="ECO:0007669"/>
    <property type="project" value="TreeGrafter"/>
</dbReference>
<feature type="domain" description="Myotubularin phosphatase" evidence="12">
    <location>
        <begin position="201"/>
        <end position="578"/>
    </location>
</feature>
<dbReference type="GO" id="GO:0004438">
    <property type="term" value="F:phosphatidylinositol-3-phosphate phosphatase activity"/>
    <property type="evidence" value="ECO:0007669"/>
    <property type="project" value="TreeGrafter"/>
</dbReference>
<dbReference type="CDD" id="cd14535">
    <property type="entry name" value="PTP-MTM1-like"/>
    <property type="match status" value="1"/>
</dbReference>
<feature type="binding site" evidence="10">
    <location>
        <begin position="414"/>
        <end position="420"/>
    </location>
    <ligand>
        <name>substrate</name>
    </ligand>
</feature>
<dbReference type="SUPFAM" id="SSF52799">
    <property type="entry name" value="(Phosphotyrosine protein) phosphatases II"/>
    <property type="match status" value="1"/>
</dbReference>
<evidence type="ECO:0000256" key="8">
    <source>
        <dbReference type="ARBA" id="ARBA00023136"/>
    </source>
</evidence>